<dbReference type="WBParaSite" id="GPUH_0000939801-mRNA-1">
    <property type="protein sequence ID" value="GPUH_0000939801-mRNA-1"/>
    <property type="gene ID" value="GPUH_0000939801"/>
</dbReference>
<gene>
    <name evidence="1" type="ORF">GPUH_LOCUS9388</name>
</gene>
<protein>
    <submittedName>
        <fullName evidence="1 3">Uncharacterized protein</fullName>
    </submittedName>
</protein>
<sequence>MRIKNGDEGHGEERVVGWEVMDSKSLSAKIFNLTAMLVLRSDLEEGIAGSTAHFSPDNAMIT</sequence>
<evidence type="ECO:0000313" key="2">
    <source>
        <dbReference type="Proteomes" id="UP000271098"/>
    </source>
</evidence>
<name>A0A183DKZ6_9BILA</name>
<dbReference type="EMBL" id="UYRT01030558">
    <property type="protein sequence ID" value="VDK71759.1"/>
    <property type="molecule type" value="Genomic_DNA"/>
</dbReference>
<keyword evidence="2" id="KW-1185">Reference proteome</keyword>
<evidence type="ECO:0000313" key="3">
    <source>
        <dbReference type="WBParaSite" id="GPUH_0000939801-mRNA-1"/>
    </source>
</evidence>
<proteinExistence type="predicted"/>
<accession>A0A183DKZ6</accession>
<reference evidence="1 2" key="2">
    <citation type="submission" date="2018-11" db="EMBL/GenBank/DDBJ databases">
        <authorList>
            <consortium name="Pathogen Informatics"/>
        </authorList>
    </citation>
    <scope>NUCLEOTIDE SEQUENCE [LARGE SCALE GENOMIC DNA]</scope>
</reference>
<evidence type="ECO:0000313" key="1">
    <source>
        <dbReference type="EMBL" id="VDK71759.1"/>
    </source>
</evidence>
<organism evidence="3">
    <name type="scientific">Gongylonema pulchrum</name>
    <dbReference type="NCBI Taxonomy" id="637853"/>
    <lineage>
        <taxon>Eukaryota</taxon>
        <taxon>Metazoa</taxon>
        <taxon>Ecdysozoa</taxon>
        <taxon>Nematoda</taxon>
        <taxon>Chromadorea</taxon>
        <taxon>Rhabditida</taxon>
        <taxon>Spirurina</taxon>
        <taxon>Spiruromorpha</taxon>
        <taxon>Spiruroidea</taxon>
        <taxon>Gongylonematidae</taxon>
        <taxon>Gongylonema</taxon>
    </lineage>
</organism>
<dbReference type="AlphaFoldDB" id="A0A183DKZ6"/>
<reference evidence="3" key="1">
    <citation type="submission" date="2016-06" db="UniProtKB">
        <authorList>
            <consortium name="WormBaseParasite"/>
        </authorList>
    </citation>
    <scope>IDENTIFICATION</scope>
</reference>
<dbReference type="Proteomes" id="UP000271098">
    <property type="component" value="Unassembled WGS sequence"/>
</dbReference>